<dbReference type="EMBL" id="GBRH01256348">
    <property type="protein sequence ID" value="JAD41547.1"/>
    <property type="molecule type" value="Transcribed_RNA"/>
</dbReference>
<proteinExistence type="predicted"/>
<organism evidence="2">
    <name type="scientific">Arundo donax</name>
    <name type="common">Giant reed</name>
    <name type="synonym">Donax arundinaceus</name>
    <dbReference type="NCBI Taxonomy" id="35708"/>
    <lineage>
        <taxon>Eukaryota</taxon>
        <taxon>Viridiplantae</taxon>
        <taxon>Streptophyta</taxon>
        <taxon>Embryophyta</taxon>
        <taxon>Tracheophyta</taxon>
        <taxon>Spermatophyta</taxon>
        <taxon>Magnoliopsida</taxon>
        <taxon>Liliopsida</taxon>
        <taxon>Poales</taxon>
        <taxon>Poaceae</taxon>
        <taxon>PACMAD clade</taxon>
        <taxon>Arundinoideae</taxon>
        <taxon>Arundineae</taxon>
        <taxon>Arundo</taxon>
    </lineage>
</organism>
<evidence type="ECO:0000313" key="2">
    <source>
        <dbReference type="EMBL" id="JAD41547.1"/>
    </source>
</evidence>
<dbReference type="AlphaFoldDB" id="A0A0A9A3D1"/>
<evidence type="ECO:0000256" key="1">
    <source>
        <dbReference type="SAM" id="MobiDB-lite"/>
    </source>
</evidence>
<reference evidence="2" key="2">
    <citation type="journal article" date="2015" name="Data Brief">
        <title>Shoot transcriptome of the giant reed, Arundo donax.</title>
        <authorList>
            <person name="Barrero R.A."/>
            <person name="Guerrero F.D."/>
            <person name="Moolhuijzen P."/>
            <person name="Goolsby J.A."/>
            <person name="Tidwell J."/>
            <person name="Bellgard S.E."/>
            <person name="Bellgard M.I."/>
        </authorList>
    </citation>
    <scope>NUCLEOTIDE SEQUENCE</scope>
    <source>
        <tissue evidence="2">Shoot tissue taken approximately 20 cm above the soil surface</tissue>
    </source>
</reference>
<accession>A0A0A9A3D1</accession>
<feature type="region of interest" description="Disordered" evidence="1">
    <location>
        <begin position="1"/>
        <end position="34"/>
    </location>
</feature>
<sequence>MKWERSVTRSRLSQPSGRPCAGPGKASSAKSTASPAAPAWYRAARLRAAVTGATAGEEARQVQHGKHVALRQERHQHEVERRLHGSATAVALLDNYALFSCL</sequence>
<feature type="compositionally biased region" description="Low complexity" evidence="1">
    <location>
        <begin position="21"/>
        <end position="34"/>
    </location>
</feature>
<name>A0A0A9A3D1_ARUDO</name>
<protein>
    <submittedName>
        <fullName evidence="2">Uncharacterized protein</fullName>
    </submittedName>
</protein>
<reference evidence="2" key="1">
    <citation type="submission" date="2014-09" db="EMBL/GenBank/DDBJ databases">
        <authorList>
            <person name="Magalhaes I.L.F."/>
            <person name="Oliveira U."/>
            <person name="Santos F.R."/>
            <person name="Vidigal T.H.D.A."/>
            <person name="Brescovit A.D."/>
            <person name="Santos A.J."/>
        </authorList>
    </citation>
    <scope>NUCLEOTIDE SEQUENCE</scope>
    <source>
        <tissue evidence="2">Shoot tissue taken approximately 20 cm above the soil surface</tissue>
    </source>
</reference>